<name>A0A8B2NIV3_9HYPH</name>
<dbReference type="Proteomes" id="UP000249590">
    <property type="component" value="Unassembled WGS sequence"/>
</dbReference>
<evidence type="ECO:0000256" key="2">
    <source>
        <dbReference type="ARBA" id="ARBA00022729"/>
    </source>
</evidence>
<gene>
    <name evidence="5" type="ORF">DLJ53_30680</name>
</gene>
<comment type="caution">
    <text evidence="5">The sequence shown here is derived from an EMBL/GenBank/DDBJ whole genome shotgun (WGS) entry which is preliminary data.</text>
</comment>
<sequence length="402" mass="43565">MILTPTRRGVLKGGAAIAASSMLPLPAIAKGQTIKIGNTMPYSGPASAYGQIGMTIGHYIEKLNADGGVKGVKFEWVSYDDGYSPPKTFEQTQRLVESDEVHFLMSSLGTPTVSAINDYTNAMEIPLLFVSSGASKWGHPETHPWTMGWQPDYVSEGRIYGRYVLSEAPGGKVGILYQNDDYGKDYVNGFKEALGDKVSMIVAEEPYEVSDPTVDSQIIKLKSAGADIFLNITTPKFAAQAIRKVAELGWKPLHLLNNVSQSVGAVLKPAGLDNSKDIVSASYAKDPTDPAMKDDETMLAMHAFLDQYYPDADRASSFTVFGYGHGLTLEHLFNQLGDDLSREAIMSAAANLDFKLGTLRPGVTIKTSETDFYPIQSMWLTRFDGNSWVAFGDVLSGAAQGS</sequence>
<evidence type="ECO:0000256" key="3">
    <source>
        <dbReference type="SAM" id="SignalP"/>
    </source>
</evidence>
<accession>A0A8B2NIV3</accession>
<comment type="similarity">
    <text evidence="1">Belongs to the leucine-binding protein family.</text>
</comment>
<dbReference type="Gene3D" id="3.40.50.2300">
    <property type="match status" value="2"/>
</dbReference>
<feature type="signal peptide" evidence="3">
    <location>
        <begin position="1"/>
        <end position="29"/>
    </location>
</feature>
<reference evidence="5 6" key="1">
    <citation type="submission" date="2018-05" db="EMBL/GenBank/DDBJ databases">
        <title>Acuticoccus sediminis sp. nov., isolated from deep-sea sediment of Indian Ocean.</title>
        <authorList>
            <person name="Liu X."/>
            <person name="Lai Q."/>
            <person name="Du Y."/>
            <person name="Sun F."/>
            <person name="Zhang X."/>
            <person name="Wang S."/>
            <person name="Shao Z."/>
        </authorList>
    </citation>
    <scope>NUCLEOTIDE SEQUENCE [LARGE SCALE GENOMIC DNA]</scope>
    <source>
        <strain evidence="5 6">PTG4-2</strain>
    </source>
</reference>
<dbReference type="OrthoDB" id="9147078at2"/>
<dbReference type="EMBL" id="QHHQ01000010">
    <property type="protein sequence ID" value="RAH97042.1"/>
    <property type="molecule type" value="Genomic_DNA"/>
</dbReference>
<dbReference type="AlphaFoldDB" id="A0A8B2NIV3"/>
<keyword evidence="6" id="KW-1185">Reference proteome</keyword>
<dbReference type="PROSITE" id="PS51318">
    <property type="entry name" value="TAT"/>
    <property type="match status" value="1"/>
</dbReference>
<dbReference type="InterPro" id="IPR006311">
    <property type="entry name" value="TAT_signal"/>
</dbReference>
<keyword evidence="2 3" id="KW-0732">Signal</keyword>
<evidence type="ECO:0000259" key="4">
    <source>
        <dbReference type="Pfam" id="PF13458"/>
    </source>
</evidence>
<dbReference type="PANTHER" id="PTHR47235">
    <property type="entry name" value="BLR6548 PROTEIN"/>
    <property type="match status" value="1"/>
</dbReference>
<feature type="chain" id="PRO_5032348454" evidence="3">
    <location>
        <begin position="30"/>
        <end position="402"/>
    </location>
</feature>
<dbReference type="CDD" id="cd06343">
    <property type="entry name" value="PBP1_ABC_ligand_binding-like"/>
    <property type="match status" value="1"/>
</dbReference>
<evidence type="ECO:0000256" key="1">
    <source>
        <dbReference type="ARBA" id="ARBA00010062"/>
    </source>
</evidence>
<evidence type="ECO:0000313" key="6">
    <source>
        <dbReference type="Proteomes" id="UP000249590"/>
    </source>
</evidence>
<dbReference type="InterPro" id="IPR028082">
    <property type="entry name" value="Peripla_BP_I"/>
</dbReference>
<dbReference type="InterPro" id="IPR028081">
    <property type="entry name" value="Leu-bd"/>
</dbReference>
<organism evidence="5 6">
    <name type="scientific">Acuticoccus sediminis</name>
    <dbReference type="NCBI Taxonomy" id="2184697"/>
    <lineage>
        <taxon>Bacteria</taxon>
        <taxon>Pseudomonadati</taxon>
        <taxon>Pseudomonadota</taxon>
        <taxon>Alphaproteobacteria</taxon>
        <taxon>Hyphomicrobiales</taxon>
        <taxon>Amorphaceae</taxon>
        <taxon>Acuticoccus</taxon>
    </lineage>
</organism>
<dbReference type="PANTHER" id="PTHR47235:SF1">
    <property type="entry name" value="BLR6548 PROTEIN"/>
    <property type="match status" value="1"/>
</dbReference>
<proteinExistence type="inferred from homology"/>
<feature type="domain" description="Leucine-binding protein" evidence="4">
    <location>
        <begin position="33"/>
        <end position="384"/>
    </location>
</feature>
<dbReference type="Pfam" id="PF13458">
    <property type="entry name" value="Peripla_BP_6"/>
    <property type="match status" value="1"/>
</dbReference>
<evidence type="ECO:0000313" key="5">
    <source>
        <dbReference type="EMBL" id="RAH97042.1"/>
    </source>
</evidence>
<protein>
    <submittedName>
        <fullName evidence="5">Branched-chain amino acid ABC transporter substrate-binding protein</fullName>
    </submittedName>
</protein>
<dbReference type="SUPFAM" id="SSF53822">
    <property type="entry name" value="Periplasmic binding protein-like I"/>
    <property type="match status" value="1"/>
</dbReference>
<dbReference type="RefSeq" id="WP_111352150.1">
    <property type="nucleotide sequence ID" value="NZ_JAIWKD010000010.1"/>
</dbReference>